<dbReference type="OrthoDB" id="1364128at2"/>
<dbReference type="AlphaFoldDB" id="A0A1L3ZSS6"/>
<dbReference type="CDD" id="cd07821">
    <property type="entry name" value="PYR_PYL_RCAR_like"/>
    <property type="match status" value="1"/>
</dbReference>
<dbReference type="PANTHER" id="PTHR39332">
    <property type="entry name" value="BLL4707 PROTEIN"/>
    <property type="match status" value="1"/>
</dbReference>
<organism evidence="1 2">
    <name type="scientific">Tardibacter chloracetimidivorans</name>
    <dbReference type="NCBI Taxonomy" id="1921510"/>
    <lineage>
        <taxon>Bacteria</taxon>
        <taxon>Pseudomonadati</taxon>
        <taxon>Pseudomonadota</taxon>
        <taxon>Alphaproteobacteria</taxon>
        <taxon>Sphingomonadales</taxon>
        <taxon>Sphingomonadaceae</taxon>
        <taxon>Tardibacter</taxon>
    </lineage>
</organism>
<evidence type="ECO:0000313" key="2">
    <source>
        <dbReference type="Proteomes" id="UP000182063"/>
    </source>
</evidence>
<dbReference type="Pfam" id="PF10604">
    <property type="entry name" value="Polyketide_cyc2"/>
    <property type="match status" value="1"/>
</dbReference>
<dbReference type="STRING" id="1921510.BSL82_04580"/>
<dbReference type="EMBL" id="CP018221">
    <property type="protein sequence ID" value="API58675.1"/>
    <property type="molecule type" value="Genomic_DNA"/>
</dbReference>
<dbReference type="PANTHER" id="PTHR39332:SF7">
    <property type="entry name" value="SRPBCC FAMILY PROTEIN"/>
    <property type="match status" value="1"/>
</dbReference>
<evidence type="ECO:0000313" key="1">
    <source>
        <dbReference type="EMBL" id="API58675.1"/>
    </source>
</evidence>
<protein>
    <recommendedName>
        <fullName evidence="3">Polyketide cyclase</fullName>
    </recommendedName>
</protein>
<dbReference type="InterPro" id="IPR019587">
    <property type="entry name" value="Polyketide_cyclase/dehydratase"/>
</dbReference>
<dbReference type="Gene3D" id="3.30.530.20">
    <property type="match status" value="1"/>
</dbReference>
<evidence type="ECO:0008006" key="3">
    <source>
        <dbReference type="Google" id="ProtNLM"/>
    </source>
</evidence>
<gene>
    <name evidence="1" type="ORF">BSL82_04580</name>
</gene>
<name>A0A1L3ZSS6_9SPHN</name>
<proteinExistence type="predicted"/>
<dbReference type="InterPro" id="IPR023393">
    <property type="entry name" value="START-like_dom_sf"/>
</dbReference>
<dbReference type="KEGG" id="sphj:BSL82_04580"/>
<sequence>MVSIRASAVFEWPVQLVWEHVRDFASHLDWIEGGAAVEMLKGDGTTVGGVRRVTLENGIEVDEAITSIDDTTHTLSYRLLSEYPEVFNVTGFIRLTAITATNSTFVERDLSVDCALPRKEFDAIIDHRFNLLTTSLQALSEVIRQRIAGGNAVLERSAESEIAGQA</sequence>
<dbReference type="SUPFAM" id="SSF55961">
    <property type="entry name" value="Bet v1-like"/>
    <property type="match status" value="1"/>
</dbReference>
<dbReference type="Proteomes" id="UP000182063">
    <property type="component" value="Chromosome"/>
</dbReference>
<reference evidence="2" key="1">
    <citation type="submission" date="2016-11" db="EMBL/GenBank/DDBJ databases">
        <title>Complete Genome Sequence of alachlor-degrading Sphingomonas sp. strain JJ-A5.</title>
        <authorList>
            <person name="Lee H."/>
            <person name="Ka J.-O."/>
        </authorList>
    </citation>
    <scope>NUCLEOTIDE SEQUENCE [LARGE SCALE GENOMIC DNA]</scope>
    <source>
        <strain evidence="2">JJ-A5</strain>
    </source>
</reference>
<dbReference type="RefSeq" id="WP_072596234.1">
    <property type="nucleotide sequence ID" value="NZ_CP018221.1"/>
</dbReference>
<keyword evidence="2" id="KW-1185">Reference proteome</keyword>
<accession>A0A1L3ZSS6</accession>